<name>A0AAN6W1R7_9PEZI</name>
<dbReference type="AlphaFoldDB" id="A0AAN6W1R7"/>
<reference evidence="1" key="2">
    <citation type="submission" date="2023-05" db="EMBL/GenBank/DDBJ databases">
        <authorList>
            <consortium name="Lawrence Berkeley National Laboratory"/>
            <person name="Steindorff A."/>
            <person name="Hensen N."/>
            <person name="Bonometti L."/>
            <person name="Westerberg I."/>
            <person name="Brannstrom I.O."/>
            <person name="Guillou S."/>
            <person name="Cros-Aarteil S."/>
            <person name="Calhoun S."/>
            <person name="Haridas S."/>
            <person name="Kuo A."/>
            <person name="Mondo S."/>
            <person name="Pangilinan J."/>
            <person name="Riley R."/>
            <person name="Labutti K."/>
            <person name="Andreopoulos B."/>
            <person name="Lipzen A."/>
            <person name="Chen C."/>
            <person name="Yanf M."/>
            <person name="Daum C."/>
            <person name="Ng V."/>
            <person name="Clum A."/>
            <person name="Ohm R."/>
            <person name="Martin F."/>
            <person name="Silar P."/>
            <person name="Natvig D."/>
            <person name="Lalanne C."/>
            <person name="Gautier V."/>
            <person name="Ament-Velasquez S.L."/>
            <person name="Kruys A."/>
            <person name="Hutchinson M.I."/>
            <person name="Powell A.J."/>
            <person name="Barry K."/>
            <person name="Miller A.N."/>
            <person name="Grigoriev I.V."/>
            <person name="Debuchy R."/>
            <person name="Gladieux P."/>
            <person name="Thoren M.H."/>
            <person name="Johannesson H."/>
        </authorList>
    </citation>
    <scope>NUCLEOTIDE SEQUENCE</scope>
    <source>
        <strain evidence="1">CBS 892.96</strain>
    </source>
</reference>
<reference evidence="1" key="1">
    <citation type="journal article" date="2023" name="Mol. Phylogenet. Evol.">
        <title>Genome-scale phylogeny and comparative genomics of the fungal order Sordariales.</title>
        <authorList>
            <person name="Hensen N."/>
            <person name="Bonometti L."/>
            <person name="Westerberg I."/>
            <person name="Brannstrom I.O."/>
            <person name="Guillou S."/>
            <person name="Cros-Aarteil S."/>
            <person name="Calhoun S."/>
            <person name="Haridas S."/>
            <person name="Kuo A."/>
            <person name="Mondo S."/>
            <person name="Pangilinan J."/>
            <person name="Riley R."/>
            <person name="LaButti K."/>
            <person name="Andreopoulos B."/>
            <person name="Lipzen A."/>
            <person name="Chen C."/>
            <person name="Yan M."/>
            <person name="Daum C."/>
            <person name="Ng V."/>
            <person name="Clum A."/>
            <person name="Steindorff A."/>
            <person name="Ohm R.A."/>
            <person name="Martin F."/>
            <person name="Silar P."/>
            <person name="Natvig D.O."/>
            <person name="Lalanne C."/>
            <person name="Gautier V."/>
            <person name="Ament-Velasquez S.L."/>
            <person name="Kruys A."/>
            <person name="Hutchinson M.I."/>
            <person name="Powell A.J."/>
            <person name="Barry K."/>
            <person name="Miller A.N."/>
            <person name="Grigoriev I.V."/>
            <person name="Debuchy R."/>
            <person name="Gladieux P."/>
            <person name="Hiltunen Thoren M."/>
            <person name="Johannesson H."/>
        </authorList>
    </citation>
    <scope>NUCLEOTIDE SEQUENCE</scope>
    <source>
        <strain evidence="1">CBS 892.96</strain>
    </source>
</reference>
<organism evidence="1 2">
    <name type="scientific">Triangularia setosa</name>
    <dbReference type="NCBI Taxonomy" id="2587417"/>
    <lineage>
        <taxon>Eukaryota</taxon>
        <taxon>Fungi</taxon>
        <taxon>Dikarya</taxon>
        <taxon>Ascomycota</taxon>
        <taxon>Pezizomycotina</taxon>
        <taxon>Sordariomycetes</taxon>
        <taxon>Sordariomycetidae</taxon>
        <taxon>Sordariales</taxon>
        <taxon>Podosporaceae</taxon>
        <taxon>Triangularia</taxon>
    </lineage>
</organism>
<dbReference type="Proteomes" id="UP001302321">
    <property type="component" value="Unassembled WGS sequence"/>
</dbReference>
<sequence length="98" mass="11163">MCTKKSLKKHIRDAKAIIDLPPDQKLYPKIQGLDKQFYHLRAHFKLKDGERLGANTAGKRSSLAIDELFRTTKKAKLPPPAKTQGRFQELLFCTWVAG</sequence>
<gene>
    <name evidence="1" type="ORF">QBC36DRAFT_360294</name>
</gene>
<dbReference type="EMBL" id="MU866352">
    <property type="protein sequence ID" value="KAK4173323.1"/>
    <property type="molecule type" value="Genomic_DNA"/>
</dbReference>
<comment type="caution">
    <text evidence="1">The sequence shown here is derived from an EMBL/GenBank/DDBJ whole genome shotgun (WGS) entry which is preliminary data.</text>
</comment>
<protein>
    <submittedName>
        <fullName evidence="1">Uncharacterized protein</fullName>
    </submittedName>
</protein>
<accession>A0AAN6W1R7</accession>
<evidence type="ECO:0000313" key="1">
    <source>
        <dbReference type="EMBL" id="KAK4173323.1"/>
    </source>
</evidence>
<keyword evidence="2" id="KW-1185">Reference proteome</keyword>
<proteinExistence type="predicted"/>
<evidence type="ECO:0000313" key="2">
    <source>
        <dbReference type="Proteomes" id="UP001302321"/>
    </source>
</evidence>